<reference evidence="4" key="1">
    <citation type="submission" date="2021-02" db="EMBL/GenBank/DDBJ databases">
        <authorList>
            <person name="Nowell W R."/>
        </authorList>
    </citation>
    <scope>NUCLEOTIDE SEQUENCE</scope>
</reference>
<dbReference type="GO" id="GO:0006508">
    <property type="term" value="P:proteolysis"/>
    <property type="evidence" value="ECO:0007669"/>
    <property type="project" value="InterPro"/>
</dbReference>
<dbReference type="SUPFAM" id="SSF52129">
    <property type="entry name" value="Caspase-like"/>
    <property type="match status" value="2"/>
</dbReference>
<name>A0A817VS58_9BILA</name>
<feature type="domain" description="Caspase family p20" evidence="3">
    <location>
        <begin position="30"/>
        <end position="157"/>
    </location>
</feature>
<dbReference type="Proteomes" id="UP000663862">
    <property type="component" value="Unassembled WGS sequence"/>
</dbReference>
<dbReference type="GO" id="GO:0004197">
    <property type="term" value="F:cysteine-type endopeptidase activity"/>
    <property type="evidence" value="ECO:0007669"/>
    <property type="project" value="InterPro"/>
</dbReference>
<evidence type="ECO:0000313" key="5">
    <source>
        <dbReference type="EMBL" id="CAF4604127.1"/>
    </source>
</evidence>
<dbReference type="EMBL" id="CAJOBQ010003377">
    <property type="protein sequence ID" value="CAF4604127.1"/>
    <property type="molecule type" value="Genomic_DNA"/>
</dbReference>
<evidence type="ECO:0000259" key="3">
    <source>
        <dbReference type="PROSITE" id="PS50208"/>
    </source>
</evidence>
<dbReference type="Proteomes" id="UP000663869">
    <property type="component" value="Unassembled WGS sequence"/>
</dbReference>
<dbReference type="InterPro" id="IPR052039">
    <property type="entry name" value="Caspase-related_regulators"/>
</dbReference>
<comment type="caution">
    <text evidence="4">The sequence shown here is derived from an EMBL/GenBank/DDBJ whole genome shotgun (WGS) entry which is preliminary data.</text>
</comment>
<dbReference type="PANTHER" id="PTHR22576:SF37">
    <property type="entry name" value="MUCOSA-ASSOCIATED LYMPHOID TISSUE LYMPHOMA TRANSLOCATION PROTEIN 1"/>
    <property type="match status" value="1"/>
</dbReference>
<organism evidence="4 6">
    <name type="scientific">Rotaria socialis</name>
    <dbReference type="NCBI Taxonomy" id="392032"/>
    <lineage>
        <taxon>Eukaryota</taxon>
        <taxon>Metazoa</taxon>
        <taxon>Spiralia</taxon>
        <taxon>Gnathifera</taxon>
        <taxon>Rotifera</taxon>
        <taxon>Eurotatoria</taxon>
        <taxon>Bdelloidea</taxon>
        <taxon>Philodinida</taxon>
        <taxon>Philodinidae</taxon>
        <taxon>Rotaria</taxon>
    </lineage>
</organism>
<dbReference type="InterPro" id="IPR011600">
    <property type="entry name" value="Pept_C14_caspase"/>
</dbReference>
<dbReference type="InterPro" id="IPR029030">
    <property type="entry name" value="Caspase-like_dom_sf"/>
</dbReference>
<dbReference type="InterPro" id="IPR001309">
    <property type="entry name" value="Pept_C14_p20"/>
</dbReference>
<dbReference type="PROSITE" id="PS50208">
    <property type="entry name" value="CASPASE_P20"/>
    <property type="match status" value="1"/>
</dbReference>
<dbReference type="SMART" id="SM00115">
    <property type="entry name" value="CASc"/>
    <property type="match status" value="1"/>
</dbReference>
<dbReference type="Pfam" id="PF00656">
    <property type="entry name" value="Peptidase_C14"/>
    <property type="match status" value="2"/>
</dbReference>
<accession>A0A817VS58</accession>
<comment type="similarity">
    <text evidence="1">Belongs to the peptidase C14A family.</text>
</comment>
<feature type="compositionally biased region" description="Polar residues" evidence="2">
    <location>
        <begin position="268"/>
        <end position="281"/>
    </location>
</feature>
<sequence>MGNRFQNTNSEQISWPQSKNISLAQSEQAPRRFAIIIGNNKYENKKLENCVNDATELAASLESVNYKVTLQTNVTCDEMHQCIRDFTDSIQANDFIIFFFAGHGVQWGNQNYLLPCGCKKLDSRDDMERYAFNAQTILDTMVEKEPKCIVFLLDCCREYWLPKHKRGDAVDQGLTPMKLSTETLIAFACAAGETANDSSYGSKNGTFTKHLLENIKIPGLDVMKLMQRVTRGVKKETRNAQQPYLVSSITEDIYIVPAETIQATKSTPTIRKPLSANTHNQLTREKQSYESAADDSATSQLVPSKGSDEMAHSTSNASVKYKLATAAAFRRKRALVIGINEYARHRLRYCINDAKDLGEALQRIGFHVSSAYDCDRNDFNRSIASFAEGTSSDDLTLFYFCGTGFQYNDDLFLMPSNYDDPYNGPDPVYLKHNAISAQLIVEQITDRSCRVLILIYDSCRCYAQTKIRTRGVAETSKLTSMRSPTETIELFSCKPGMNASDTSVNGRNGIFMGTLLKYIDTPHLDIEEIFQMVTASVRTQTRGCQIPERRSDLTKAVYLAN</sequence>
<dbReference type="InterPro" id="IPR015917">
    <property type="entry name" value="Pept_C14A"/>
</dbReference>
<gene>
    <name evidence="4" type="ORF">FME351_LOCUS3949</name>
    <name evidence="5" type="ORF">TSG867_LOCUS28013</name>
</gene>
<dbReference type="AlphaFoldDB" id="A0A817VS58"/>
<evidence type="ECO:0000313" key="6">
    <source>
        <dbReference type="Proteomes" id="UP000663869"/>
    </source>
</evidence>
<dbReference type="EMBL" id="CAJNYU010000269">
    <property type="protein sequence ID" value="CAF3344978.1"/>
    <property type="molecule type" value="Genomic_DNA"/>
</dbReference>
<evidence type="ECO:0000313" key="4">
    <source>
        <dbReference type="EMBL" id="CAF3344978.1"/>
    </source>
</evidence>
<protein>
    <recommendedName>
        <fullName evidence="3">Caspase family p20 domain-containing protein</fullName>
    </recommendedName>
</protein>
<dbReference type="PANTHER" id="PTHR22576">
    <property type="entry name" value="MUCOSA ASSOCIATED LYMPHOID TISSUE LYMPHOMA TRANSLOCATION PROTEIN 1/PARACASPASE"/>
    <property type="match status" value="1"/>
</dbReference>
<feature type="region of interest" description="Disordered" evidence="2">
    <location>
        <begin position="268"/>
        <end position="313"/>
    </location>
</feature>
<dbReference type="Gene3D" id="3.40.50.1460">
    <property type="match status" value="2"/>
</dbReference>
<evidence type="ECO:0000256" key="2">
    <source>
        <dbReference type="SAM" id="MobiDB-lite"/>
    </source>
</evidence>
<evidence type="ECO:0000256" key="1">
    <source>
        <dbReference type="ARBA" id="ARBA00010134"/>
    </source>
</evidence>
<proteinExistence type="inferred from homology"/>